<dbReference type="PROSITE" id="PS50931">
    <property type="entry name" value="HTH_LYSR"/>
    <property type="match status" value="1"/>
</dbReference>
<organism evidence="6 7">
    <name type="scientific">Rhizobium sullae</name>
    <name type="common">Rhizobium hedysari</name>
    <dbReference type="NCBI Taxonomy" id="50338"/>
    <lineage>
        <taxon>Bacteria</taxon>
        <taxon>Pseudomonadati</taxon>
        <taxon>Pseudomonadota</taxon>
        <taxon>Alphaproteobacteria</taxon>
        <taxon>Hyphomicrobiales</taxon>
        <taxon>Rhizobiaceae</taxon>
        <taxon>Rhizobium/Agrobacterium group</taxon>
        <taxon>Rhizobium</taxon>
    </lineage>
</organism>
<proteinExistence type="inferred from homology"/>
<dbReference type="GO" id="GO:0043565">
    <property type="term" value="F:sequence-specific DNA binding"/>
    <property type="evidence" value="ECO:0007669"/>
    <property type="project" value="TreeGrafter"/>
</dbReference>
<reference evidence="6 7" key="2">
    <citation type="submission" date="2017-12" db="EMBL/GenBank/DDBJ databases">
        <title>Genome sequence of Rhizobium sullae HCNT1 isolated from Sulla coronaria nodules and featuring peculiar denitrification phenotypes.</title>
        <authorList>
            <person name="De Diego-Diaz B."/>
            <person name="Treu L."/>
            <person name="Campanaro S."/>
            <person name="Da Silva Duarte V."/>
            <person name="Basaglia M."/>
            <person name="Favaro L."/>
            <person name="Casella S."/>
            <person name="Squartini A."/>
        </authorList>
    </citation>
    <scope>NUCLEOTIDE SEQUENCE [LARGE SCALE GENOMIC DNA]</scope>
    <source>
        <strain evidence="6 7">HCNT1</strain>
    </source>
</reference>
<protein>
    <submittedName>
        <fullName evidence="6">LysR family transcriptional regulator</fullName>
    </submittedName>
</protein>
<evidence type="ECO:0000259" key="5">
    <source>
        <dbReference type="PROSITE" id="PS50931"/>
    </source>
</evidence>
<dbReference type="GO" id="GO:0003700">
    <property type="term" value="F:DNA-binding transcription factor activity"/>
    <property type="evidence" value="ECO:0007669"/>
    <property type="project" value="InterPro"/>
</dbReference>
<accession>A0A2N0DEZ3</accession>
<evidence type="ECO:0000256" key="2">
    <source>
        <dbReference type="ARBA" id="ARBA00023015"/>
    </source>
</evidence>
<comment type="caution">
    <text evidence="6">The sequence shown here is derived from an EMBL/GenBank/DDBJ whole genome shotgun (WGS) entry which is preliminary data.</text>
</comment>
<dbReference type="EMBL" id="PIQN01000003">
    <property type="protein sequence ID" value="PKA44665.1"/>
    <property type="molecule type" value="Genomic_DNA"/>
</dbReference>
<comment type="similarity">
    <text evidence="1">Belongs to the LysR transcriptional regulatory family.</text>
</comment>
<sequence length="342" mass="36960">MARFDSCASASSVARFDFYFSFAAFPGNEYGKPRRPAESPLLNLKHPLPPLNALRAFDALARCGSLRAAAQDLGVVPGAVRQQLQSLEEYFGAALFVRKGGRVTLNAAGLRFADAVGIAFAIVSRAAEEIQQRDRKTRLRLGVPMPMALSWLMPRLPRIHADLPDLEIDVVPVAITRTLADSPDLDAVIAGGEYRPLPDIVATAFMVDAFGPVYSAAGPAPSGTDLDDWLANATALVARDVPYLWDDWFRESGTRPSRFLKRVEIEDLTLAIGAAKAGLGVTIAPRASIEMELASGALTAHFGFAIRPIGFRLCCRAADRKSRTIGLLADWLRREGQAADLA</sequence>
<dbReference type="Proteomes" id="UP000232164">
    <property type="component" value="Unassembled WGS sequence"/>
</dbReference>
<evidence type="ECO:0000313" key="6">
    <source>
        <dbReference type="EMBL" id="PKA44665.1"/>
    </source>
</evidence>
<dbReference type="Pfam" id="PF03466">
    <property type="entry name" value="LysR_substrate"/>
    <property type="match status" value="1"/>
</dbReference>
<dbReference type="InterPro" id="IPR036390">
    <property type="entry name" value="WH_DNA-bd_sf"/>
</dbReference>
<name>A0A2N0DEZ3_RHISU</name>
<dbReference type="Gene3D" id="1.10.10.10">
    <property type="entry name" value="Winged helix-like DNA-binding domain superfamily/Winged helix DNA-binding domain"/>
    <property type="match status" value="1"/>
</dbReference>
<dbReference type="InterPro" id="IPR005119">
    <property type="entry name" value="LysR_subst-bd"/>
</dbReference>
<dbReference type="GO" id="GO:0006351">
    <property type="term" value="P:DNA-templated transcription"/>
    <property type="evidence" value="ECO:0007669"/>
    <property type="project" value="TreeGrafter"/>
</dbReference>
<reference evidence="6 7" key="1">
    <citation type="submission" date="2017-11" db="EMBL/GenBank/DDBJ databases">
        <authorList>
            <person name="Han C.G."/>
        </authorList>
    </citation>
    <scope>NUCLEOTIDE SEQUENCE [LARGE SCALE GENOMIC DNA]</scope>
    <source>
        <strain evidence="6 7">HCNT1</strain>
    </source>
</reference>
<evidence type="ECO:0000313" key="7">
    <source>
        <dbReference type="Proteomes" id="UP000232164"/>
    </source>
</evidence>
<gene>
    <name evidence="6" type="ORF">CWR43_02060</name>
</gene>
<evidence type="ECO:0000256" key="1">
    <source>
        <dbReference type="ARBA" id="ARBA00009437"/>
    </source>
</evidence>
<dbReference type="STRING" id="1041146.GCA_000427985_05481"/>
<dbReference type="SUPFAM" id="SSF46785">
    <property type="entry name" value="Winged helix' DNA-binding domain"/>
    <property type="match status" value="1"/>
</dbReference>
<dbReference type="Pfam" id="PF00126">
    <property type="entry name" value="HTH_1"/>
    <property type="match status" value="1"/>
</dbReference>
<dbReference type="SUPFAM" id="SSF53850">
    <property type="entry name" value="Periplasmic binding protein-like II"/>
    <property type="match status" value="1"/>
</dbReference>
<dbReference type="PANTHER" id="PTHR30537">
    <property type="entry name" value="HTH-TYPE TRANSCRIPTIONAL REGULATOR"/>
    <property type="match status" value="1"/>
</dbReference>
<dbReference type="InterPro" id="IPR000847">
    <property type="entry name" value="LysR_HTH_N"/>
</dbReference>
<keyword evidence="2" id="KW-0805">Transcription regulation</keyword>
<dbReference type="AlphaFoldDB" id="A0A2N0DEZ3"/>
<evidence type="ECO:0000256" key="4">
    <source>
        <dbReference type="ARBA" id="ARBA00023163"/>
    </source>
</evidence>
<dbReference type="Gene3D" id="3.40.190.10">
    <property type="entry name" value="Periplasmic binding protein-like II"/>
    <property type="match status" value="2"/>
</dbReference>
<keyword evidence="3" id="KW-0238">DNA-binding</keyword>
<dbReference type="PANTHER" id="PTHR30537:SF74">
    <property type="entry name" value="HTH-TYPE TRANSCRIPTIONAL REGULATOR TRPI"/>
    <property type="match status" value="1"/>
</dbReference>
<dbReference type="InterPro" id="IPR036388">
    <property type="entry name" value="WH-like_DNA-bd_sf"/>
</dbReference>
<evidence type="ECO:0000256" key="3">
    <source>
        <dbReference type="ARBA" id="ARBA00023125"/>
    </source>
</evidence>
<feature type="domain" description="HTH lysR-type" evidence="5">
    <location>
        <begin position="49"/>
        <end position="106"/>
    </location>
</feature>
<keyword evidence="4" id="KW-0804">Transcription</keyword>
<dbReference type="InterPro" id="IPR058163">
    <property type="entry name" value="LysR-type_TF_proteobact-type"/>
</dbReference>